<name>A0ABD3MAV8_9STRA</name>
<dbReference type="EMBL" id="JALLBG020000255">
    <property type="protein sequence ID" value="KAL3757680.1"/>
    <property type="molecule type" value="Genomic_DNA"/>
</dbReference>
<evidence type="ECO:0008006" key="3">
    <source>
        <dbReference type="Google" id="ProtNLM"/>
    </source>
</evidence>
<organism evidence="1 2">
    <name type="scientific">Discostella pseudostelligera</name>
    <dbReference type="NCBI Taxonomy" id="259834"/>
    <lineage>
        <taxon>Eukaryota</taxon>
        <taxon>Sar</taxon>
        <taxon>Stramenopiles</taxon>
        <taxon>Ochrophyta</taxon>
        <taxon>Bacillariophyta</taxon>
        <taxon>Coscinodiscophyceae</taxon>
        <taxon>Thalassiosirophycidae</taxon>
        <taxon>Stephanodiscales</taxon>
        <taxon>Stephanodiscaceae</taxon>
        <taxon>Discostella</taxon>
    </lineage>
</organism>
<comment type="caution">
    <text evidence="1">The sequence shown here is derived from an EMBL/GenBank/DDBJ whole genome shotgun (WGS) entry which is preliminary data.</text>
</comment>
<dbReference type="AlphaFoldDB" id="A0ABD3MAV8"/>
<accession>A0ABD3MAV8</accession>
<sequence>MIKMQGLADRNIRTVMVAKMFLSVCVQASAFATIFSLTPIHIPCRRLKRRCVKLNNGFDDKDESNSFNDEYDDLFDLSILSDRISQVKQKSFVSGLQKRMKSIARADEFDSSISYENNNIADGELIIVDLPVVCFDALLPNQSLTGSTTDPTFCHFLQTIGLGGTIVITSLNSRQRKLRRFGVIARIELVDVDTNDAMEEDSLLSIPTSVTFSIAGKRRCEILGPSNDMKQRVGRWRRVYDPNGEGDRLGWGEERFVDSNSDDTISLDVLGESATAVTITSDDTLWNTNKVLIIDEDSEDSEPSSNAVASAAYLIPLIERWISLASEQTTYDNVDVVARTRRKAGQPGLSVNASALLRKVQLELGPMPSPERPTAFAVWGAALINPLPPLGVATEIRGAVLDAVGAERKLAVLERGLVKSINNLDGTKPLNMS</sequence>
<proteinExistence type="predicted"/>
<evidence type="ECO:0000313" key="1">
    <source>
        <dbReference type="EMBL" id="KAL3757680.1"/>
    </source>
</evidence>
<evidence type="ECO:0000313" key="2">
    <source>
        <dbReference type="Proteomes" id="UP001530293"/>
    </source>
</evidence>
<reference evidence="1 2" key="1">
    <citation type="submission" date="2024-10" db="EMBL/GenBank/DDBJ databases">
        <title>Updated reference genomes for cyclostephanoid diatoms.</title>
        <authorList>
            <person name="Roberts W.R."/>
            <person name="Alverson A.J."/>
        </authorList>
    </citation>
    <scope>NUCLEOTIDE SEQUENCE [LARGE SCALE GENOMIC DNA]</scope>
    <source>
        <strain evidence="1 2">AJA232-27</strain>
    </source>
</reference>
<keyword evidence="2" id="KW-1185">Reference proteome</keyword>
<dbReference type="Proteomes" id="UP001530293">
    <property type="component" value="Unassembled WGS sequence"/>
</dbReference>
<gene>
    <name evidence="1" type="ORF">ACHAWU_004465</name>
</gene>
<protein>
    <recommendedName>
        <fullName evidence="3">Lon N-terminal domain-containing protein</fullName>
    </recommendedName>
</protein>